<dbReference type="InterPro" id="IPR023340">
    <property type="entry name" value="UMA"/>
</dbReference>
<dbReference type="PROSITE" id="PS51497">
    <property type="entry name" value="UMA"/>
    <property type="match status" value="1"/>
</dbReference>
<evidence type="ECO:0000313" key="3">
    <source>
        <dbReference type="Proteomes" id="UP000275408"/>
    </source>
</evidence>
<dbReference type="OrthoDB" id="5959275at2759"/>
<organism evidence="2 3">
    <name type="scientific">Pocillopora damicornis</name>
    <name type="common">Cauliflower coral</name>
    <name type="synonym">Millepora damicornis</name>
    <dbReference type="NCBI Taxonomy" id="46731"/>
    <lineage>
        <taxon>Eukaryota</taxon>
        <taxon>Metazoa</taxon>
        <taxon>Cnidaria</taxon>
        <taxon>Anthozoa</taxon>
        <taxon>Hexacorallia</taxon>
        <taxon>Scleractinia</taxon>
        <taxon>Astrocoeniina</taxon>
        <taxon>Pocilloporidae</taxon>
        <taxon>Pocillopora</taxon>
    </lineage>
</organism>
<dbReference type="Proteomes" id="UP000275408">
    <property type="component" value="Unassembled WGS sequence"/>
</dbReference>
<evidence type="ECO:0000313" key="2">
    <source>
        <dbReference type="EMBL" id="RMX51780.1"/>
    </source>
</evidence>
<gene>
    <name evidence="2" type="ORF">pdam_00011657</name>
</gene>
<dbReference type="EMBL" id="RCHS01001719">
    <property type="protein sequence ID" value="RMX51780.1"/>
    <property type="molecule type" value="Genomic_DNA"/>
</dbReference>
<comment type="caution">
    <text evidence="2">The sequence shown here is derived from an EMBL/GenBank/DDBJ whole genome shotgun (WGS) entry which is preliminary data.</text>
</comment>
<dbReference type="AlphaFoldDB" id="A0A3M6UDM4"/>
<sequence length="154" mass="17161">MSFLSSIYAKVLGTNSKKSEETSSDGGNGFAEAYDNEDGFVLYTPYQNKRCKQSDYNPESRNVKVFENYQKSCSYPPTGSTAYTTSTSKTASKKNTTFITVSDIPMELSKQLQAILHTNQRTGNVLRKALPNIDQYNYDFSLERAVISSLEGIS</sequence>
<evidence type="ECO:0000259" key="1">
    <source>
        <dbReference type="PROSITE" id="PS51497"/>
    </source>
</evidence>
<accession>A0A3M6UDM4</accession>
<reference evidence="2 3" key="1">
    <citation type="journal article" date="2018" name="Sci. Rep.">
        <title>Comparative analysis of the Pocillopora damicornis genome highlights role of immune system in coral evolution.</title>
        <authorList>
            <person name="Cunning R."/>
            <person name="Bay R.A."/>
            <person name="Gillette P."/>
            <person name="Baker A.C."/>
            <person name="Traylor-Knowles N."/>
        </authorList>
    </citation>
    <scope>NUCLEOTIDE SEQUENCE [LARGE SCALE GENOMIC DNA]</scope>
    <source>
        <strain evidence="2">RSMAS</strain>
        <tissue evidence="2">Whole animal</tissue>
    </source>
</reference>
<keyword evidence="3" id="KW-1185">Reference proteome</keyword>
<protein>
    <recommendedName>
        <fullName evidence="1">UMA domain-containing protein</fullName>
    </recommendedName>
</protein>
<feature type="domain" description="UMA" evidence="1">
    <location>
        <begin position="101"/>
        <end position="147"/>
    </location>
</feature>
<proteinExistence type="predicted"/>
<name>A0A3M6UDM4_POCDA</name>